<proteinExistence type="predicted"/>
<dbReference type="InterPro" id="IPR019587">
    <property type="entry name" value="Polyketide_cyclase/dehydratase"/>
</dbReference>
<organism evidence="1 2">
    <name type="scientific">Nocardia stercoris</name>
    <dbReference type="NCBI Taxonomy" id="2483361"/>
    <lineage>
        <taxon>Bacteria</taxon>
        <taxon>Bacillati</taxon>
        <taxon>Actinomycetota</taxon>
        <taxon>Actinomycetes</taxon>
        <taxon>Mycobacteriales</taxon>
        <taxon>Nocardiaceae</taxon>
        <taxon>Nocardia</taxon>
    </lineage>
</organism>
<dbReference type="AlphaFoldDB" id="A0A3M2L6T1"/>
<dbReference type="SUPFAM" id="SSF55961">
    <property type="entry name" value="Bet v1-like"/>
    <property type="match status" value="1"/>
</dbReference>
<dbReference type="CDD" id="cd07822">
    <property type="entry name" value="SRPBCC_4"/>
    <property type="match status" value="1"/>
</dbReference>
<dbReference type="EMBL" id="RFFH01000003">
    <property type="protein sequence ID" value="RMI33341.1"/>
    <property type="molecule type" value="Genomic_DNA"/>
</dbReference>
<reference evidence="1 2" key="1">
    <citation type="submission" date="2018-10" db="EMBL/GenBank/DDBJ databases">
        <title>Isolation from cow dung.</title>
        <authorList>
            <person name="Ling L."/>
        </authorList>
    </citation>
    <scope>NUCLEOTIDE SEQUENCE [LARGE SCALE GENOMIC DNA]</scope>
    <source>
        <strain evidence="1 2">NEAU-LL90</strain>
    </source>
</reference>
<keyword evidence="2" id="KW-1185">Reference proteome</keyword>
<protein>
    <submittedName>
        <fullName evidence="1">SRPBCC domain-containing protein</fullName>
    </submittedName>
</protein>
<evidence type="ECO:0000313" key="2">
    <source>
        <dbReference type="Proteomes" id="UP000279275"/>
    </source>
</evidence>
<dbReference type="OrthoDB" id="191189at2"/>
<dbReference type="InterPro" id="IPR023393">
    <property type="entry name" value="START-like_dom_sf"/>
</dbReference>
<comment type="caution">
    <text evidence="1">The sequence shown here is derived from an EMBL/GenBank/DDBJ whole genome shotgun (WGS) entry which is preliminary data.</text>
</comment>
<gene>
    <name evidence="1" type="ORF">EBN03_09240</name>
</gene>
<dbReference type="Proteomes" id="UP000279275">
    <property type="component" value="Unassembled WGS sequence"/>
</dbReference>
<dbReference type="Pfam" id="PF10604">
    <property type="entry name" value="Polyketide_cyc2"/>
    <property type="match status" value="1"/>
</dbReference>
<evidence type="ECO:0000313" key="1">
    <source>
        <dbReference type="EMBL" id="RMI33341.1"/>
    </source>
</evidence>
<name>A0A3M2L6T1_9NOCA</name>
<dbReference type="RefSeq" id="WP_122187538.1">
    <property type="nucleotide sequence ID" value="NZ_RFFH01000003.1"/>
</dbReference>
<sequence length="146" mass="16067">MAFVLDHSVHIDAPAQTVWDVLTDFAAYAEWNPFCLSCEATLAPGAPIDMTVKLIAGREVRQREWIHTVNPGTGFGYSMKPYPAGALRSLRTHTITPQGDGSCRYDSHFEIDGWLRPVVTSIMGPALRSGFAAMTAAVKDRAEQRM</sequence>
<dbReference type="Gene3D" id="3.30.530.20">
    <property type="match status" value="1"/>
</dbReference>
<accession>A0A3M2L6T1</accession>